<dbReference type="GO" id="GO:0008137">
    <property type="term" value="F:NADH dehydrogenase (ubiquinone) activity"/>
    <property type="evidence" value="ECO:0007669"/>
    <property type="project" value="InterPro"/>
</dbReference>
<evidence type="ECO:0000313" key="9">
    <source>
        <dbReference type="EMBL" id="PJF48513.1"/>
    </source>
</evidence>
<dbReference type="EMBL" id="PGTN01000012">
    <property type="protein sequence ID" value="PJF48513.1"/>
    <property type="molecule type" value="Genomic_DNA"/>
</dbReference>
<organism evidence="9 10">
    <name type="scientific">Candidatus Thermofonsia Clade 3 bacterium</name>
    <dbReference type="NCBI Taxonomy" id="2364212"/>
    <lineage>
        <taxon>Bacteria</taxon>
        <taxon>Bacillati</taxon>
        <taxon>Chloroflexota</taxon>
        <taxon>Candidatus Thermofontia</taxon>
        <taxon>Candidatus Thermofonsia Clade 3</taxon>
    </lineage>
</organism>
<accession>A0A2M8QFC4</accession>
<dbReference type="PRINTS" id="PR01434">
    <property type="entry name" value="NADHDHGNASE5"/>
</dbReference>
<feature type="transmembrane region" description="Helical" evidence="6">
    <location>
        <begin position="279"/>
        <end position="296"/>
    </location>
</feature>
<dbReference type="InterPro" id="IPR018393">
    <property type="entry name" value="NADHpl_OxRdtase_5_subgr"/>
</dbReference>
<dbReference type="GO" id="GO:0012505">
    <property type="term" value="C:endomembrane system"/>
    <property type="evidence" value="ECO:0007669"/>
    <property type="project" value="UniProtKB-SubCell"/>
</dbReference>
<feature type="transmembrane region" description="Helical" evidence="6">
    <location>
        <begin position="425"/>
        <end position="444"/>
    </location>
</feature>
<name>A0A2M8QFC4_9CHLR</name>
<dbReference type="Pfam" id="PF00361">
    <property type="entry name" value="Proton_antipo_M"/>
    <property type="match status" value="1"/>
</dbReference>
<dbReference type="Gene3D" id="1.20.5.2700">
    <property type="match status" value="1"/>
</dbReference>
<evidence type="ECO:0000256" key="5">
    <source>
        <dbReference type="RuleBase" id="RU000320"/>
    </source>
</evidence>
<feature type="domain" description="NADH-Ubiquinone oxidoreductase (complex I) chain 5 N-terminal" evidence="8">
    <location>
        <begin position="68"/>
        <end position="118"/>
    </location>
</feature>
<dbReference type="GO" id="GO:0015990">
    <property type="term" value="P:electron transport coupled proton transport"/>
    <property type="evidence" value="ECO:0007669"/>
    <property type="project" value="TreeGrafter"/>
</dbReference>
<dbReference type="AlphaFoldDB" id="A0A2M8QFC4"/>
<comment type="caution">
    <text evidence="9">The sequence shown here is derived from an EMBL/GenBank/DDBJ whole genome shotgun (WGS) entry which is preliminary data.</text>
</comment>
<evidence type="ECO:0000313" key="10">
    <source>
        <dbReference type="Proteomes" id="UP000230790"/>
    </source>
</evidence>
<dbReference type="PANTHER" id="PTHR42829">
    <property type="entry name" value="NADH-UBIQUINONE OXIDOREDUCTASE CHAIN 5"/>
    <property type="match status" value="1"/>
</dbReference>
<dbReference type="NCBIfam" id="NF005141">
    <property type="entry name" value="PRK06590.1"/>
    <property type="match status" value="1"/>
</dbReference>
<dbReference type="InterPro" id="IPR001750">
    <property type="entry name" value="ND/Mrp_TM"/>
</dbReference>
<protein>
    <submittedName>
        <fullName evidence="9">NADH-quinone oxidoreductase subunit L</fullName>
    </submittedName>
</protein>
<feature type="domain" description="NADH:quinone oxidoreductase/Mrp antiporter transmembrane" evidence="7">
    <location>
        <begin position="134"/>
        <end position="435"/>
    </location>
</feature>
<feature type="transmembrane region" description="Helical" evidence="6">
    <location>
        <begin position="308"/>
        <end position="330"/>
    </location>
</feature>
<feature type="transmembrane region" description="Helical" evidence="6">
    <location>
        <begin position="385"/>
        <end position="405"/>
    </location>
</feature>
<feature type="transmembrane region" description="Helical" evidence="6">
    <location>
        <begin position="87"/>
        <end position="105"/>
    </location>
</feature>
<evidence type="ECO:0000256" key="1">
    <source>
        <dbReference type="ARBA" id="ARBA00004127"/>
    </source>
</evidence>
<dbReference type="Pfam" id="PF00662">
    <property type="entry name" value="Proton_antipo_N"/>
    <property type="match status" value="1"/>
</dbReference>
<dbReference type="GO" id="GO:0003954">
    <property type="term" value="F:NADH dehydrogenase activity"/>
    <property type="evidence" value="ECO:0007669"/>
    <property type="project" value="TreeGrafter"/>
</dbReference>
<reference evidence="9 10" key="1">
    <citation type="submission" date="2017-11" db="EMBL/GenBank/DDBJ databases">
        <title>Evolution of Phototrophy in the Chloroflexi Phylum Driven by Horizontal Gene Transfer.</title>
        <authorList>
            <person name="Ward L.M."/>
            <person name="Hemp J."/>
            <person name="Shih P.M."/>
            <person name="Mcglynn S.E."/>
            <person name="Fischer W."/>
        </authorList>
    </citation>
    <scope>NUCLEOTIDE SEQUENCE [LARGE SCALE GENOMIC DNA]</scope>
    <source>
        <strain evidence="9">JP3_7</strain>
    </source>
</reference>
<feature type="transmembrane region" description="Helical" evidence="6">
    <location>
        <begin position="117"/>
        <end position="134"/>
    </location>
</feature>
<feature type="transmembrane region" description="Helical" evidence="6">
    <location>
        <begin position="180"/>
        <end position="199"/>
    </location>
</feature>
<evidence type="ECO:0000256" key="2">
    <source>
        <dbReference type="ARBA" id="ARBA00022692"/>
    </source>
</evidence>
<sequence length="632" mass="67514">MALFILSPILFPLLGLLINALWGRRMSERAIGGVATLAAAAAFVVSMLMLGQLTAAEDARLTATIAPWIAAGALNVSFGFLVDRLSIVIMLIVTGIGTLIHMFSIGYMRGDERFQRYFIYLNLFLASMLTLVMADNFLVMFMGWELVGLCSYLLIGFWFKNLKNAEAGRKAFVVNRIGDVGFVLGILLIFVTFGSLSFADVFGQAEAQGETLAGAIGLITLLLFIGATGKSAQIPLFVWLPDAMAGPTPVSALIHAATMVTAGVYMMTRASALYELAPATQAIVALVGALTAFVAGTSALRQLDIKKVLAYSTVSQLGYMVAACGLGAFIAADFHLLTHAFFKAALFLAAGSVIHGIEHGMHAAHNSAPVDPQDMRYMGGLARKMPVTFAAFLLGGLALAGVPPLSGFFSKDEILLDAFKHNLPAFALLAVSSVVTAFYVGRQLTLVFAGRPRSEAAAHAVESNWLMTMPLIALTIGTVFAGLFNFPGTHPLTDWLAPVVRHGDAPKFDAPLAAVFSALAIGALAIAWFLYRNPDRAQAEAETGMGRLLAKAWCFDDAYRWAIVKPFYIISTVCAQVIDVGVIDAAVNGVGRLFHTLGNSLRSLQTGFVRNYGLVMLIGVVFVVAYFALNAR</sequence>
<dbReference type="NCBIfam" id="TIGR01974">
    <property type="entry name" value="NDH_I_L"/>
    <property type="match status" value="1"/>
</dbReference>
<keyword evidence="2 5" id="KW-0812">Transmembrane</keyword>
<dbReference type="InterPro" id="IPR001516">
    <property type="entry name" value="Proton_antipo_N"/>
</dbReference>
<feature type="transmembrane region" description="Helical" evidence="6">
    <location>
        <begin position="30"/>
        <end position="49"/>
    </location>
</feature>
<feature type="transmembrane region" description="Helical" evidence="6">
    <location>
        <begin position="510"/>
        <end position="531"/>
    </location>
</feature>
<feature type="transmembrane region" description="Helical" evidence="6">
    <location>
        <begin position="336"/>
        <end position="357"/>
    </location>
</feature>
<keyword evidence="3 6" id="KW-1133">Transmembrane helix</keyword>
<feature type="transmembrane region" description="Helical" evidence="6">
    <location>
        <begin position="140"/>
        <end position="159"/>
    </location>
</feature>
<feature type="transmembrane region" description="Helical" evidence="6">
    <location>
        <begin position="211"/>
        <end position="229"/>
    </location>
</feature>
<comment type="subcellular location">
    <subcellularLocation>
        <location evidence="1">Endomembrane system</location>
        <topology evidence="1">Multi-pass membrane protein</topology>
    </subcellularLocation>
    <subcellularLocation>
        <location evidence="5">Membrane</location>
        <topology evidence="5">Multi-pass membrane protein</topology>
    </subcellularLocation>
</comment>
<evidence type="ECO:0000256" key="3">
    <source>
        <dbReference type="ARBA" id="ARBA00022989"/>
    </source>
</evidence>
<proteinExistence type="predicted"/>
<evidence type="ECO:0000259" key="7">
    <source>
        <dbReference type="Pfam" id="PF00361"/>
    </source>
</evidence>
<dbReference type="GO" id="GO:0016020">
    <property type="term" value="C:membrane"/>
    <property type="evidence" value="ECO:0007669"/>
    <property type="project" value="UniProtKB-SubCell"/>
</dbReference>
<dbReference type="PANTHER" id="PTHR42829:SF2">
    <property type="entry name" value="NADH-UBIQUINONE OXIDOREDUCTASE CHAIN 5"/>
    <property type="match status" value="1"/>
</dbReference>
<dbReference type="Proteomes" id="UP000230790">
    <property type="component" value="Unassembled WGS sequence"/>
</dbReference>
<gene>
    <name evidence="9" type="ORF">CUN48_03000</name>
</gene>
<dbReference type="GO" id="GO:0042773">
    <property type="term" value="P:ATP synthesis coupled electron transport"/>
    <property type="evidence" value="ECO:0007669"/>
    <property type="project" value="InterPro"/>
</dbReference>
<evidence type="ECO:0000256" key="4">
    <source>
        <dbReference type="ARBA" id="ARBA00023136"/>
    </source>
</evidence>
<keyword evidence="4 6" id="KW-0472">Membrane</keyword>
<feature type="transmembrane region" description="Helical" evidence="6">
    <location>
        <begin position="465"/>
        <end position="486"/>
    </location>
</feature>
<evidence type="ECO:0000256" key="6">
    <source>
        <dbReference type="SAM" id="Phobius"/>
    </source>
</evidence>
<evidence type="ECO:0000259" key="8">
    <source>
        <dbReference type="Pfam" id="PF00662"/>
    </source>
</evidence>
<feature type="transmembrane region" description="Helical" evidence="6">
    <location>
        <begin position="612"/>
        <end position="629"/>
    </location>
</feature>
<dbReference type="InterPro" id="IPR003945">
    <property type="entry name" value="NU5C-like"/>
</dbReference>